<dbReference type="EMBL" id="JAPMXC010000002">
    <property type="protein sequence ID" value="MCY0387927.1"/>
    <property type="molecule type" value="Genomic_DNA"/>
</dbReference>
<proteinExistence type="inferred from homology"/>
<name>A0ABT3ZN63_9BURK</name>
<keyword evidence="10" id="KW-1185">Reference proteome</keyword>
<comment type="caution">
    <text evidence="9">The sequence shown here is derived from an EMBL/GenBank/DDBJ whole genome shotgun (WGS) entry which is preliminary data.</text>
</comment>
<evidence type="ECO:0000256" key="1">
    <source>
        <dbReference type="ARBA" id="ARBA00008136"/>
    </source>
</evidence>
<dbReference type="Proteomes" id="UP001082899">
    <property type="component" value="Unassembled WGS sequence"/>
</dbReference>
<evidence type="ECO:0000313" key="10">
    <source>
        <dbReference type="Proteomes" id="UP001082899"/>
    </source>
</evidence>
<keyword evidence="7" id="KW-0456">Lyase</keyword>
<evidence type="ECO:0000256" key="2">
    <source>
        <dbReference type="ARBA" id="ARBA00022670"/>
    </source>
</evidence>
<accession>A0ABT3ZN63</accession>
<organism evidence="9 10">
    <name type="scientific">Robbsia betulipollinis</name>
    <dbReference type="NCBI Taxonomy" id="2981849"/>
    <lineage>
        <taxon>Bacteria</taxon>
        <taxon>Pseudomonadati</taxon>
        <taxon>Pseudomonadota</taxon>
        <taxon>Betaproteobacteria</taxon>
        <taxon>Burkholderiales</taxon>
        <taxon>Burkholderiaceae</taxon>
        <taxon>Robbsia</taxon>
    </lineage>
</organism>
<evidence type="ECO:0000256" key="5">
    <source>
        <dbReference type="ARBA" id="ARBA00023124"/>
    </source>
</evidence>
<dbReference type="PANTHER" id="PTHR13604">
    <property type="entry name" value="DC12-RELATED"/>
    <property type="match status" value="1"/>
</dbReference>
<keyword evidence="5" id="KW-0190">Covalent protein-DNA linkage</keyword>
<dbReference type="Gene3D" id="3.90.1680.10">
    <property type="entry name" value="SOS response associated peptidase-like"/>
    <property type="match status" value="1"/>
</dbReference>
<evidence type="ECO:0000256" key="7">
    <source>
        <dbReference type="ARBA" id="ARBA00023239"/>
    </source>
</evidence>
<sequence length="111" mass="12389">MVPKDGKPLFFAGLSNVRLNSDHPLPEGTYDGFVIVTDASSGGMVDVHDRRPLAFRADEAQEWLDPSIDFERASHLANNAVTRSDAFTWFRVSTDVNKVGNNEARFNEPHE</sequence>
<evidence type="ECO:0000256" key="3">
    <source>
        <dbReference type="ARBA" id="ARBA00022763"/>
    </source>
</evidence>
<dbReference type="InterPro" id="IPR003738">
    <property type="entry name" value="SRAP"/>
</dbReference>
<dbReference type="PANTHER" id="PTHR13604:SF0">
    <property type="entry name" value="ABASIC SITE PROCESSING PROTEIN HMCES"/>
    <property type="match status" value="1"/>
</dbReference>
<keyword evidence="2 8" id="KW-0645">Protease</keyword>
<evidence type="ECO:0000256" key="4">
    <source>
        <dbReference type="ARBA" id="ARBA00022801"/>
    </source>
</evidence>
<gene>
    <name evidence="9" type="ORF">OVY01_11905</name>
</gene>
<reference evidence="9" key="1">
    <citation type="submission" date="2022-11" db="EMBL/GenBank/DDBJ databases">
        <title>Robbsia betulipollinis sp. nov., isolated from pollen of birch (Betula pendula).</title>
        <authorList>
            <person name="Shi H."/>
            <person name="Ambika Manirajan B."/>
            <person name="Ratering S."/>
            <person name="Geissler-Plaum R."/>
            <person name="Schnell S."/>
        </authorList>
    </citation>
    <scope>NUCLEOTIDE SEQUENCE</scope>
    <source>
        <strain evidence="9">Bb-Pol-6</strain>
    </source>
</reference>
<evidence type="ECO:0000313" key="9">
    <source>
        <dbReference type="EMBL" id="MCY0387927.1"/>
    </source>
</evidence>
<keyword evidence="3" id="KW-0227">DNA damage</keyword>
<dbReference type="Pfam" id="PF02586">
    <property type="entry name" value="SRAP"/>
    <property type="match status" value="1"/>
</dbReference>
<dbReference type="EC" id="3.4.-.-" evidence="8"/>
<protein>
    <recommendedName>
        <fullName evidence="8">Abasic site processing protein</fullName>
        <ecNumber evidence="8">3.4.-.-</ecNumber>
    </recommendedName>
</protein>
<keyword evidence="6" id="KW-0238">DNA-binding</keyword>
<keyword evidence="4 8" id="KW-0378">Hydrolase</keyword>
<dbReference type="SUPFAM" id="SSF143081">
    <property type="entry name" value="BB1717-like"/>
    <property type="match status" value="1"/>
</dbReference>
<evidence type="ECO:0000256" key="8">
    <source>
        <dbReference type="RuleBase" id="RU364100"/>
    </source>
</evidence>
<comment type="similarity">
    <text evidence="1 8">Belongs to the SOS response-associated peptidase family.</text>
</comment>
<dbReference type="InterPro" id="IPR036590">
    <property type="entry name" value="SRAP-like"/>
</dbReference>
<evidence type="ECO:0000256" key="6">
    <source>
        <dbReference type="ARBA" id="ARBA00023125"/>
    </source>
</evidence>